<comment type="caution">
    <text evidence="2">The sequence shown here is derived from an EMBL/GenBank/DDBJ whole genome shotgun (WGS) entry which is preliminary data.</text>
</comment>
<dbReference type="EMBL" id="JAXAVX010000010">
    <property type="protein sequence ID" value="MDX8153017.1"/>
    <property type="molecule type" value="Genomic_DNA"/>
</dbReference>
<dbReference type="PANTHER" id="PTHR43481">
    <property type="entry name" value="FRUCTOSE-1-PHOSPHATE PHOSPHATASE"/>
    <property type="match status" value="1"/>
</dbReference>
<dbReference type="InterPro" id="IPR023198">
    <property type="entry name" value="PGP-like_dom2"/>
</dbReference>
<evidence type="ECO:0000313" key="3">
    <source>
        <dbReference type="Proteomes" id="UP001277761"/>
    </source>
</evidence>
<evidence type="ECO:0000313" key="2">
    <source>
        <dbReference type="EMBL" id="MDX8153017.1"/>
    </source>
</evidence>
<dbReference type="InterPro" id="IPR023214">
    <property type="entry name" value="HAD_sf"/>
</dbReference>
<feature type="compositionally biased region" description="Low complexity" evidence="1">
    <location>
        <begin position="66"/>
        <end position="82"/>
    </location>
</feature>
<dbReference type="Gene3D" id="3.40.50.1000">
    <property type="entry name" value="HAD superfamily/HAD-like"/>
    <property type="match status" value="1"/>
</dbReference>
<dbReference type="NCBIfam" id="TIGR01509">
    <property type="entry name" value="HAD-SF-IA-v3"/>
    <property type="match status" value="1"/>
</dbReference>
<dbReference type="RefSeq" id="WP_319955169.1">
    <property type="nucleotide sequence ID" value="NZ_JAXAVX010000010.1"/>
</dbReference>
<reference evidence="2 3" key="1">
    <citation type="submission" date="2023-11" db="EMBL/GenBank/DDBJ databases">
        <authorList>
            <person name="Xu M."/>
            <person name="Jiang T."/>
        </authorList>
    </citation>
    <scope>NUCLEOTIDE SEQUENCE [LARGE SCALE GENOMIC DNA]</scope>
    <source>
        <strain evidence="2 3">SD</strain>
    </source>
</reference>
<dbReference type="GO" id="GO:0016787">
    <property type="term" value="F:hydrolase activity"/>
    <property type="evidence" value="ECO:0007669"/>
    <property type="project" value="UniProtKB-KW"/>
</dbReference>
<proteinExistence type="predicted"/>
<dbReference type="Gene3D" id="1.10.150.240">
    <property type="entry name" value="Putative phosphatase, domain 2"/>
    <property type="match status" value="1"/>
</dbReference>
<name>A0ABU4VNV3_9ACTN</name>
<dbReference type="InterPro" id="IPR006439">
    <property type="entry name" value="HAD-SF_hydro_IA"/>
</dbReference>
<feature type="region of interest" description="Disordered" evidence="1">
    <location>
        <begin position="60"/>
        <end position="83"/>
    </location>
</feature>
<accession>A0ABU4VNV3</accession>
<gene>
    <name evidence="2" type="ORF">SK069_15565</name>
</gene>
<dbReference type="SUPFAM" id="SSF56784">
    <property type="entry name" value="HAD-like"/>
    <property type="match status" value="1"/>
</dbReference>
<dbReference type="Proteomes" id="UP001277761">
    <property type="component" value="Unassembled WGS sequence"/>
</dbReference>
<evidence type="ECO:0000256" key="1">
    <source>
        <dbReference type="SAM" id="MobiDB-lite"/>
    </source>
</evidence>
<organism evidence="2 3">
    <name type="scientific">Patulibacter brassicae</name>
    <dbReference type="NCBI Taxonomy" id="1705717"/>
    <lineage>
        <taxon>Bacteria</taxon>
        <taxon>Bacillati</taxon>
        <taxon>Actinomycetota</taxon>
        <taxon>Thermoleophilia</taxon>
        <taxon>Solirubrobacterales</taxon>
        <taxon>Patulibacteraceae</taxon>
        <taxon>Patulibacter</taxon>
    </lineage>
</organism>
<sequence length="205" mass="21829">MAIGAILSDLDGTLVDSTDAVLRVWHGWMDDRGLRRTPPEEHPHGIPAREVVARLAPQLDADRRPPSSSGARSPTSTASSRCRVPRRCCDAPARRPPVAVVTSCTLPLARARLRAAGLPQPPAIVTAERTARVKPHPDPYLLGAELLGVAPAACVVLEDAPAGIAAGRAAGMRVVAVRGRHVDERRLREADEIVDDVAAFLARLP</sequence>
<keyword evidence="3" id="KW-1185">Reference proteome</keyword>
<dbReference type="Pfam" id="PF00702">
    <property type="entry name" value="Hydrolase"/>
    <property type="match status" value="1"/>
</dbReference>
<dbReference type="InterPro" id="IPR051806">
    <property type="entry name" value="HAD-like_SPP"/>
</dbReference>
<protein>
    <submittedName>
        <fullName evidence="2">HAD-IA family hydrolase</fullName>
    </submittedName>
</protein>
<dbReference type="InterPro" id="IPR036412">
    <property type="entry name" value="HAD-like_sf"/>
</dbReference>
<dbReference type="PANTHER" id="PTHR43481:SF4">
    <property type="entry name" value="GLYCEROL-1-PHOSPHATE PHOSPHOHYDROLASE 1-RELATED"/>
    <property type="match status" value="1"/>
</dbReference>
<keyword evidence="2" id="KW-0378">Hydrolase</keyword>